<reference evidence="1 2" key="1">
    <citation type="journal article" date="2018" name="PLoS ONE">
        <title>The draft genome of Kipferlia bialata reveals reductive genome evolution in fornicate parasites.</title>
        <authorList>
            <person name="Tanifuji G."/>
            <person name="Takabayashi S."/>
            <person name="Kume K."/>
            <person name="Takagi M."/>
            <person name="Nakayama T."/>
            <person name="Kamikawa R."/>
            <person name="Inagaki Y."/>
            <person name="Hashimoto T."/>
        </authorList>
    </citation>
    <scope>NUCLEOTIDE SEQUENCE [LARGE SCALE GENOMIC DNA]</scope>
    <source>
        <strain evidence="1">NY0173</strain>
    </source>
</reference>
<organism evidence="1 2">
    <name type="scientific">Kipferlia bialata</name>
    <dbReference type="NCBI Taxonomy" id="797122"/>
    <lineage>
        <taxon>Eukaryota</taxon>
        <taxon>Metamonada</taxon>
        <taxon>Carpediemonas-like organisms</taxon>
        <taxon>Kipferlia</taxon>
    </lineage>
</organism>
<comment type="caution">
    <text evidence="1">The sequence shown here is derived from an EMBL/GenBank/DDBJ whole genome shotgun (WGS) entry which is preliminary data.</text>
</comment>
<sequence>MADPLVTNTVDEGASCVNADTGLCVYDSSTPVVDTLPVLPSSVSVGGTAASVSIDSALTVTQASTFTGDVSLTDATLDSMDVPLTPSTTDAALTLSISEGTHSDSSVSYASIAVESADSVTHDIVIQGSTNNSTGCGDYCAGGSVTIRGGDNSNSLNNETGAFIKVNSNNVPDVEISGGTIGNGGNVWIHGGQGSSWSSGNVYIGAAPSASWVPGAATNEVAFYGDGLYIHTTAWFSTAATSTIAGYIRGWEADDTDKFALKLGGASTTLSSLTQVSFGDIVVEPATDIHRLLRLSGI</sequence>
<evidence type="ECO:0000313" key="2">
    <source>
        <dbReference type="Proteomes" id="UP000265618"/>
    </source>
</evidence>
<proteinExistence type="predicted"/>
<dbReference type="AlphaFoldDB" id="A0A9K3D2M4"/>
<accession>A0A9K3D2M4</accession>
<dbReference type="Proteomes" id="UP000265618">
    <property type="component" value="Unassembled WGS sequence"/>
</dbReference>
<evidence type="ECO:0000313" key="1">
    <source>
        <dbReference type="EMBL" id="GIQ86916.1"/>
    </source>
</evidence>
<gene>
    <name evidence="1" type="ORF">KIPB_008856</name>
</gene>
<dbReference type="EMBL" id="BDIP01002848">
    <property type="protein sequence ID" value="GIQ86916.1"/>
    <property type="molecule type" value="Genomic_DNA"/>
</dbReference>
<name>A0A9K3D2M4_9EUKA</name>
<protein>
    <submittedName>
        <fullName evidence="1">Uncharacterized protein</fullName>
    </submittedName>
</protein>
<keyword evidence="2" id="KW-1185">Reference proteome</keyword>